<gene>
    <name evidence="1" type="ORF">GGP41_009927</name>
</gene>
<accession>A0A8H5ZEL5</accession>
<dbReference type="Gene3D" id="3.80.10.10">
    <property type="entry name" value="Ribonuclease Inhibitor"/>
    <property type="match status" value="1"/>
</dbReference>
<dbReference type="Proteomes" id="UP000624244">
    <property type="component" value="Unassembled WGS sequence"/>
</dbReference>
<protein>
    <recommendedName>
        <fullName evidence="3">F-box domain-containing protein</fullName>
    </recommendedName>
</protein>
<reference evidence="1" key="1">
    <citation type="submission" date="2019-11" db="EMBL/GenBank/DDBJ databases">
        <title>Bipolaris sorokiniana Genome sequencing.</title>
        <authorList>
            <person name="Wang H."/>
        </authorList>
    </citation>
    <scope>NUCLEOTIDE SEQUENCE</scope>
</reference>
<evidence type="ECO:0000313" key="2">
    <source>
        <dbReference type="Proteomes" id="UP000624244"/>
    </source>
</evidence>
<dbReference type="OMA" id="EGCTGRW"/>
<dbReference type="SUPFAM" id="SSF52047">
    <property type="entry name" value="RNI-like"/>
    <property type="match status" value="1"/>
</dbReference>
<organism evidence="1 2">
    <name type="scientific">Cochliobolus sativus</name>
    <name type="common">Common root rot and spot blotch fungus</name>
    <name type="synonym">Bipolaris sorokiniana</name>
    <dbReference type="NCBI Taxonomy" id="45130"/>
    <lineage>
        <taxon>Eukaryota</taxon>
        <taxon>Fungi</taxon>
        <taxon>Dikarya</taxon>
        <taxon>Ascomycota</taxon>
        <taxon>Pezizomycotina</taxon>
        <taxon>Dothideomycetes</taxon>
        <taxon>Pleosporomycetidae</taxon>
        <taxon>Pleosporales</taxon>
        <taxon>Pleosporineae</taxon>
        <taxon>Pleosporaceae</taxon>
        <taxon>Bipolaris</taxon>
    </lineage>
</organism>
<proteinExistence type="predicted"/>
<evidence type="ECO:0008006" key="3">
    <source>
        <dbReference type="Google" id="ProtNLM"/>
    </source>
</evidence>
<name>A0A8H5ZEL5_COCSA</name>
<dbReference type="AlphaFoldDB" id="A0A8H5ZEL5"/>
<comment type="caution">
    <text evidence="1">The sequence shown here is derived from an EMBL/GenBank/DDBJ whole genome shotgun (WGS) entry which is preliminary data.</text>
</comment>
<sequence length="702" mass="77581">MFRLSKSRKEKPEKGSVDLCEPSRPRIINGFKRRASSTLRSVAIPQVVVRTPRHSVIKATGPYLSDETSYSDRRLTFSGHAPRQSGHSRVCSDDGYQMPGYFHKSLPREVYDCIVAQLSPIHMDQEGACATCYLRDLHSLSLTSRAWGKAANAAMYRKALVLANEEHGAHPRLKIKGTSRLKLLRRTLRESSVLAEQVKELQLPAFQNLYQNATIEQEEILNLVASLVMACPRLERLVGFHVPFTNAFDRLSYALSTRSNLKERTWILGNAENELNEEDEDEMRGHYIVECDPTEHFLDLNSNHPELSTLVLHQGPNNSSSPLNFRAIVGTLRSFPQLRHLSIRGLPATSFTNMVLNALPTNLRSLRLEALPGITEKGIQRFVTSPQATSIQKLTLVGIDISVHTLADILSPSLASLEEFSLVQNKAPALREHESTPVFHSPSLRYLHWEFRSEASSLSAPTFESHESPTSLSTNPEPSCCIATYILAAGIMDNGFPSLCHVRIPHDPQGTIQSLCKPLATALLPADISQLALVPRTISSVSLPFDESVSTSVREDGMFNCAVGSETRVDSVVSLPRYGLPATNAAIGTILTPMRSRIAAQSRILAARKEAGMMIRVIDPEDEIIVETVFGSYIGDLGSKLNYELQPDRCASGRTAWVTEMEDLIGCRVDQDGDGIECTWDLCGHTNGTSVDGKVVMVDDLF</sequence>
<dbReference type="InterPro" id="IPR032675">
    <property type="entry name" value="LRR_dom_sf"/>
</dbReference>
<evidence type="ECO:0000313" key="1">
    <source>
        <dbReference type="EMBL" id="KAF5848816.1"/>
    </source>
</evidence>
<dbReference type="EMBL" id="WNKQ01000010">
    <property type="protein sequence ID" value="KAF5848816.1"/>
    <property type="molecule type" value="Genomic_DNA"/>
</dbReference>